<feature type="region of interest" description="Disordered" evidence="1">
    <location>
        <begin position="477"/>
        <end position="528"/>
    </location>
</feature>
<reference evidence="2" key="1">
    <citation type="journal article" date="2021" name="PeerJ">
        <title>Extensive microbial diversity within the chicken gut microbiome revealed by metagenomics and culture.</title>
        <authorList>
            <person name="Gilroy R."/>
            <person name="Ravi A."/>
            <person name="Getino M."/>
            <person name="Pursley I."/>
            <person name="Horton D.L."/>
            <person name="Alikhan N.F."/>
            <person name="Baker D."/>
            <person name="Gharbi K."/>
            <person name="Hall N."/>
            <person name="Watson M."/>
            <person name="Adriaenssens E.M."/>
            <person name="Foster-Nyarko E."/>
            <person name="Jarju S."/>
            <person name="Secka A."/>
            <person name="Antonio M."/>
            <person name="Oren A."/>
            <person name="Chaudhuri R.R."/>
            <person name="La Ragione R."/>
            <person name="Hildebrand F."/>
            <person name="Pallen M.J."/>
        </authorList>
    </citation>
    <scope>NUCLEOTIDE SEQUENCE</scope>
    <source>
        <strain evidence="2">CHK183-5548</strain>
    </source>
</reference>
<evidence type="ECO:0000313" key="3">
    <source>
        <dbReference type="Proteomes" id="UP000823883"/>
    </source>
</evidence>
<dbReference type="Pfam" id="PF05133">
    <property type="entry name" value="SPP1_portal"/>
    <property type="match status" value="1"/>
</dbReference>
<reference evidence="2" key="2">
    <citation type="submission" date="2021-04" db="EMBL/GenBank/DDBJ databases">
        <authorList>
            <person name="Gilroy R."/>
        </authorList>
    </citation>
    <scope>NUCLEOTIDE SEQUENCE</scope>
    <source>
        <strain evidence="2">CHK183-5548</strain>
    </source>
</reference>
<dbReference type="EMBL" id="DWWL01000051">
    <property type="protein sequence ID" value="HJC48033.1"/>
    <property type="molecule type" value="Genomic_DNA"/>
</dbReference>
<dbReference type="InterPro" id="IPR021145">
    <property type="entry name" value="Portal_protein_SPP1_Gp6-like"/>
</dbReference>
<organism evidence="2 3">
    <name type="scientific">Candidatus Lachnoclostridium pullistercoris</name>
    <dbReference type="NCBI Taxonomy" id="2838632"/>
    <lineage>
        <taxon>Bacteria</taxon>
        <taxon>Bacillati</taxon>
        <taxon>Bacillota</taxon>
        <taxon>Clostridia</taxon>
        <taxon>Lachnospirales</taxon>
        <taxon>Lachnospiraceae</taxon>
    </lineage>
</organism>
<dbReference type="AlphaFoldDB" id="A0A9D2PFS3"/>
<comment type="caution">
    <text evidence="2">The sequence shown here is derived from an EMBL/GenBank/DDBJ whole genome shotgun (WGS) entry which is preliminary data.</text>
</comment>
<protein>
    <submittedName>
        <fullName evidence="2">Capsid protein</fullName>
    </submittedName>
</protein>
<name>A0A9D2PFS3_9FIRM</name>
<dbReference type="Proteomes" id="UP000823883">
    <property type="component" value="Unassembled WGS sequence"/>
</dbReference>
<sequence>MRWLTTLNENIKRGIRSWLNIQPSNPYGIQIQEIMDFELNAIRNRIWYRGDGNELEQLYQQSEEYADRYKFWASRSTPGMEMRKIHTGLPGLIIKVLTSVVLADMNDFEFDSGKQETLWEEIDKKNNFRRKMNRVLRETLYIGDGAWKVTVNTKKSQYPIMQWYPGDRIELIYDGDDLREVVFKTPYKAHRKQYVLYEHYGYGYIRSELYLGEREVDLAAIEETRGIKNWDFDPGIMLAVPLQVYESAKWEGRGGSIFDGKLDSFDAFDEAWSQWMDALRAGRARTYIPESLVPRNPSTGEMIKPNPFDNRYFVGDNDMSENADNKVQTEQPGIPHDSYQASYVTALDLCLQGIISPSTLGIDVKKLDNAEAQREKEKTTLYTRNAIVEALQDTLPRLVSACINAYYLLNNQPVEEVKVDIPFGEYANPSFESQVETVVKGKQGGIMSTEAAVEELYGDSRDETWKKEEVRRLKAEQGIAEMEEPGVNRAAGSFQVYQEGGNGDAGEGHEPDIPDEPEGVRGNAADGQ</sequence>
<evidence type="ECO:0000313" key="2">
    <source>
        <dbReference type="EMBL" id="HJC48033.1"/>
    </source>
</evidence>
<proteinExistence type="predicted"/>
<evidence type="ECO:0000256" key="1">
    <source>
        <dbReference type="SAM" id="MobiDB-lite"/>
    </source>
</evidence>
<accession>A0A9D2PFS3</accession>
<gene>
    <name evidence="2" type="ORF">IAA04_08270</name>
</gene>